<organism evidence="11 12">
    <name type="scientific">Facklamia hominis</name>
    <dbReference type="NCBI Taxonomy" id="178214"/>
    <lineage>
        <taxon>Bacteria</taxon>
        <taxon>Bacillati</taxon>
        <taxon>Bacillota</taxon>
        <taxon>Bacilli</taxon>
        <taxon>Lactobacillales</taxon>
        <taxon>Aerococcaceae</taxon>
        <taxon>Facklamia</taxon>
    </lineage>
</organism>
<dbReference type="PROSITE" id="PS50928">
    <property type="entry name" value="ABC_TM1"/>
    <property type="match status" value="1"/>
</dbReference>
<evidence type="ECO:0000256" key="8">
    <source>
        <dbReference type="ARBA" id="ARBA00023136"/>
    </source>
</evidence>
<protein>
    <submittedName>
        <fullName evidence="11">ABC transporter permease subunit</fullName>
    </submittedName>
</protein>
<dbReference type="InterPro" id="IPR000515">
    <property type="entry name" value="MetI-like"/>
</dbReference>
<comment type="caution">
    <text evidence="11">The sequence shown here is derived from an EMBL/GenBank/DDBJ whole genome shotgun (WGS) entry which is preliminary data.</text>
</comment>
<dbReference type="Pfam" id="PF00528">
    <property type="entry name" value="BPD_transp_1"/>
    <property type="match status" value="1"/>
</dbReference>
<keyword evidence="3 9" id="KW-0813">Transport</keyword>
<dbReference type="EMBL" id="JASOOE010000013">
    <property type="protein sequence ID" value="MDK7187712.1"/>
    <property type="molecule type" value="Genomic_DNA"/>
</dbReference>
<evidence type="ECO:0000256" key="9">
    <source>
        <dbReference type="RuleBase" id="RU363032"/>
    </source>
</evidence>
<dbReference type="PANTHER" id="PTHR30614">
    <property type="entry name" value="MEMBRANE COMPONENT OF AMINO ACID ABC TRANSPORTER"/>
    <property type="match status" value="1"/>
</dbReference>
<dbReference type="PANTHER" id="PTHR30614:SF20">
    <property type="entry name" value="GLUTAMINE TRANSPORT SYSTEM PERMEASE PROTEIN GLNP"/>
    <property type="match status" value="1"/>
</dbReference>
<dbReference type="SUPFAM" id="SSF53850">
    <property type="entry name" value="Periplasmic binding protein-like II"/>
    <property type="match status" value="1"/>
</dbReference>
<evidence type="ECO:0000313" key="12">
    <source>
        <dbReference type="Proteomes" id="UP001229251"/>
    </source>
</evidence>
<evidence type="ECO:0000256" key="1">
    <source>
        <dbReference type="ARBA" id="ARBA00004651"/>
    </source>
</evidence>
<comment type="similarity">
    <text evidence="2">Belongs to the binding-protein-dependent transport system permease family. HisMQ subfamily.</text>
</comment>
<proteinExistence type="inferred from homology"/>
<keyword evidence="7 9" id="KW-1133">Transmembrane helix</keyword>
<dbReference type="AlphaFoldDB" id="A0AAJ1Q6C9"/>
<dbReference type="RefSeq" id="WP_006908527.1">
    <property type="nucleotide sequence ID" value="NZ_JASOOE010000013.1"/>
</dbReference>
<feature type="transmembrane region" description="Helical" evidence="9">
    <location>
        <begin position="309"/>
        <end position="329"/>
    </location>
</feature>
<comment type="subcellular location">
    <subcellularLocation>
        <location evidence="1 9">Cell membrane</location>
        <topology evidence="1 9">Multi-pass membrane protein</topology>
    </subcellularLocation>
</comment>
<dbReference type="CDD" id="cd13627">
    <property type="entry name" value="PBP2_AA_binding_like_2"/>
    <property type="match status" value="1"/>
</dbReference>
<feature type="transmembrane region" description="Helical" evidence="9">
    <location>
        <begin position="379"/>
        <end position="403"/>
    </location>
</feature>
<dbReference type="NCBIfam" id="TIGR01726">
    <property type="entry name" value="HEQRo_perm_3TM"/>
    <property type="match status" value="1"/>
</dbReference>
<keyword evidence="5 9" id="KW-0812">Transmembrane</keyword>
<dbReference type="Gene3D" id="1.10.3720.10">
    <property type="entry name" value="MetI-like"/>
    <property type="match status" value="1"/>
</dbReference>
<dbReference type="GO" id="GO:0043190">
    <property type="term" value="C:ATP-binding cassette (ABC) transporter complex"/>
    <property type="evidence" value="ECO:0007669"/>
    <property type="project" value="InterPro"/>
</dbReference>
<evidence type="ECO:0000256" key="6">
    <source>
        <dbReference type="ARBA" id="ARBA00022970"/>
    </source>
</evidence>
<evidence type="ECO:0000256" key="3">
    <source>
        <dbReference type="ARBA" id="ARBA00022448"/>
    </source>
</evidence>
<dbReference type="GO" id="GO:0006865">
    <property type="term" value="P:amino acid transport"/>
    <property type="evidence" value="ECO:0007669"/>
    <property type="project" value="UniProtKB-KW"/>
</dbReference>
<evidence type="ECO:0000256" key="5">
    <source>
        <dbReference type="ARBA" id="ARBA00022692"/>
    </source>
</evidence>
<dbReference type="SUPFAM" id="SSF161098">
    <property type="entry name" value="MetI-like"/>
    <property type="match status" value="1"/>
</dbReference>
<dbReference type="InterPro" id="IPR043429">
    <property type="entry name" value="ArtM/GltK/GlnP/TcyL/YhdX-like"/>
</dbReference>
<dbReference type="Proteomes" id="UP001229251">
    <property type="component" value="Unassembled WGS sequence"/>
</dbReference>
<keyword evidence="4" id="KW-1003">Cell membrane</keyword>
<dbReference type="InterPro" id="IPR035906">
    <property type="entry name" value="MetI-like_sf"/>
</dbReference>
<dbReference type="Pfam" id="PF00497">
    <property type="entry name" value="SBP_bac_3"/>
    <property type="match status" value="1"/>
</dbReference>
<sequence length="537" mass="58768">MQINKRFIYRLWAIILLVWQIVPTTVLANESGLETNGVLRVGMEANYAPFNWSQSSAADQAVAISNSNGEFANGYDVQIAKKLADSLGLGLEIVKLEWDGLPPALESGKIDAIIAGMSPTPERRQQIDFTDSYYTSDIVVVVKKDGPYAEAKSLKDFAGAKITGQLNTFHYDLIPQIPQVDQQTAMDSFPTMISSVVSNKSDGYVSERPGAMAAVAANSDLTYVAFEEGQGFDTKEVDTSIAVGLRKNSPLKAAINEALTAIPEDERQDLMQAMVDLNQRGPSKGFWSDVASVWSSYGGQFIKGALTTLFIASVSTLFGFLLGLLVAIFRSIPVAKHRQPLLYYLHKLGDFIVVAYIEIFRGTPMMVQAMLIFYGSKLFFNLDLSSIVAALFIVSINTGAYLAEVIRGGITSVDKGQTEAAKAIGLNHTQTMVSVILPQAIRSILPTLGNEFVINIKDTSVLNVIAVTELFFITRSAAGSTYLTFQTFFITACIYFVMTFVATRLLNLFETYLEGADHYKVYTSSSYPTVKEESSHA</sequence>
<name>A0AAJ1Q6C9_9LACT</name>
<gene>
    <name evidence="11" type="ORF">QP433_06935</name>
</gene>
<reference evidence="11" key="1">
    <citation type="submission" date="2023-05" db="EMBL/GenBank/DDBJ databases">
        <title>Cataloging the Phylogenetic Diversity of Human Bladder Bacteria.</title>
        <authorList>
            <person name="Du J."/>
        </authorList>
    </citation>
    <scope>NUCLEOTIDE SEQUENCE</scope>
    <source>
        <strain evidence="11">UMB1231</strain>
    </source>
</reference>
<evidence type="ECO:0000256" key="2">
    <source>
        <dbReference type="ARBA" id="ARBA00010072"/>
    </source>
</evidence>
<feature type="transmembrane region" description="Helical" evidence="9">
    <location>
        <begin position="482"/>
        <end position="502"/>
    </location>
</feature>
<evidence type="ECO:0000256" key="4">
    <source>
        <dbReference type="ARBA" id="ARBA00022475"/>
    </source>
</evidence>
<evidence type="ECO:0000259" key="10">
    <source>
        <dbReference type="PROSITE" id="PS50928"/>
    </source>
</evidence>
<dbReference type="CDD" id="cd06261">
    <property type="entry name" value="TM_PBP2"/>
    <property type="match status" value="1"/>
</dbReference>
<dbReference type="SMART" id="SM00062">
    <property type="entry name" value="PBPb"/>
    <property type="match status" value="1"/>
</dbReference>
<evidence type="ECO:0000313" key="11">
    <source>
        <dbReference type="EMBL" id="MDK7187712.1"/>
    </source>
</evidence>
<evidence type="ECO:0000256" key="7">
    <source>
        <dbReference type="ARBA" id="ARBA00022989"/>
    </source>
</evidence>
<dbReference type="GO" id="GO:0022857">
    <property type="term" value="F:transmembrane transporter activity"/>
    <property type="evidence" value="ECO:0007669"/>
    <property type="project" value="InterPro"/>
</dbReference>
<dbReference type="InterPro" id="IPR001638">
    <property type="entry name" value="Solute-binding_3/MltF_N"/>
</dbReference>
<dbReference type="InterPro" id="IPR010065">
    <property type="entry name" value="AA_ABC_transptr_permease_3TM"/>
</dbReference>
<accession>A0AAJ1Q6C9</accession>
<keyword evidence="8 9" id="KW-0472">Membrane</keyword>
<feature type="domain" description="ABC transmembrane type-1" evidence="10">
    <location>
        <begin position="305"/>
        <end position="506"/>
    </location>
</feature>
<dbReference type="Gene3D" id="3.40.190.10">
    <property type="entry name" value="Periplasmic binding protein-like II"/>
    <property type="match status" value="2"/>
</dbReference>
<keyword evidence="6" id="KW-0029">Amino-acid transport</keyword>